<evidence type="ECO:0000313" key="3">
    <source>
        <dbReference type="EMBL" id="CFR76537.1"/>
    </source>
</evidence>
<dbReference type="Proteomes" id="UP000046947">
    <property type="component" value="Unassembled WGS sequence"/>
</dbReference>
<evidence type="ECO:0000313" key="18">
    <source>
        <dbReference type="Proteomes" id="UP000046680"/>
    </source>
</evidence>
<evidence type="ECO:0000313" key="2">
    <source>
        <dbReference type="EMBL" id="CFE67388.1"/>
    </source>
</evidence>
<proteinExistence type="predicted"/>
<evidence type="ECO:0000313" key="11">
    <source>
        <dbReference type="EMBL" id="COX65813.1"/>
    </source>
</evidence>
<dbReference type="Proteomes" id="UP000044938">
    <property type="component" value="Unassembled WGS sequence"/>
</dbReference>
<gene>
    <name evidence="3" type="ORF">ERS007657_01482</name>
    <name evidence="7" type="ORF">ERS007661_02400</name>
    <name evidence="8" type="ORF">ERS007679_01727</name>
    <name evidence="1" type="ORF">ERS007681_03877</name>
    <name evidence="2" type="ORF">ERS007688_03401</name>
    <name evidence="9" type="ORF">ERS007703_04178</name>
    <name evidence="10" type="ORF">ERS007720_03986</name>
    <name evidence="12" type="ORF">ERS007739_03470</name>
    <name evidence="11" type="ORF">ERS007741_04627</name>
    <name evidence="6" type="ORF">ERS027646_02959</name>
    <name evidence="4" type="ORF">ERS027659_00839</name>
    <name evidence="5" type="ORF">ERS027661_03283</name>
</gene>
<protein>
    <submittedName>
        <fullName evidence="9">Uncharacterized protein</fullName>
    </submittedName>
</protein>
<evidence type="ECO:0000313" key="10">
    <source>
        <dbReference type="EMBL" id="COX14560.1"/>
    </source>
</evidence>
<sequence>MALISIQARVILQDIDLPLSAIHIIADIGFSLLNQPGNMPVPGNHRGEIILQRHQLIDVCTQGAVGSIGGAAGP</sequence>
<reference evidence="12" key="3">
    <citation type="submission" date="2015-03" db="EMBL/GenBank/DDBJ databases">
        <authorList>
            <consortium name="Pathogen Informatics"/>
            <person name="Murphy D."/>
        </authorList>
    </citation>
    <scope>NUCLEOTIDE SEQUENCE</scope>
    <source>
        <strain evidence="12">N09902308</strain>
    </source>
</reference>
<dbReference type="EMBL" id="CNFU01000832">
    <property type="protein sequence ID" value="CKS59103.1"/>
    <property type="molecule type" value="Genomic_DNA"/>
</dbReference>
<evidence type="ECO:0000313" key="24">
    <source>
        <dbReference type="Proteomes" id="UP000050164"/>
    </source>
</evidence>
<dbReference type="EMBL" id="CNFT01000128">
    <property type="protein sequence ID" value="CKR16671.1"/>
    <property type="molecule type" value="Genomic_DNA"/>
</dbReference>
<dbReference type="EMBL" id="CSAD01000197">
    <property type="protein sequence ID" value="COV37846.1"/>
    <property type="molecule type" value="Genomic_DNA"/>
</dbReference>
<organism evidence="9 13">
    <name type="scientific">Mycobacterium tuberculosis</name>
    <dbReference type="NCBI Taxonomy" id="1773"/>
    <lineage>
        <taxon>Bacteria</taxon>
        <taxon>Bacillati</taxon>
        <taxon>Actinomycetota</taxon>
        <taxon>Actinomycetes</taxon>
        <taxon>Mycobacteriales</taxon>
        <taxon>Mycobacteriaceae</taxon>
        <taxon>Mycobacterium</taxon>
        <taxon>Mycobacterium tuberculosis complex</taxon>
    </lineage>
</organism>
<reference evidence="9" key="2">
    <citation type="submission" date="2015-03" db="EMBL/GenBank/DDBJ databases">
        <authorList>
            <person name="Murphy D."/>
        </authorList>
    </citation>
    <scope>NUCLEOTIDE SEQUENCE [LARGE SCALE GENOMIC DNA]</scope>
    <source>
        <strain evidence="9">K00500041</strain>
    </source>
</reference>
<evidence type="ECO:0000313" key="21">
    <source>
        <dbReference type="Proteomes" id="UP000048600"/>
    </source>
</evidence>
<evidence type="ECO:0000313" key="15">
    <source>
        <dbReference type="Proteomes" id="UP000039217"/>
    </source>
</evidence>
<dbReference type="Proteomes" id="UP000039021">
    <property type="component" value="Unassembled WGS sequence"/>
</dbReference>
<dbReference type="Proteomes" id="UP000049023">
    <property type="component" value="Unassembled WGS sequence"/>
</dbReference>
<evidence type="ECO:0000313" key="12">
    <source>
        <dbReference type="EMBL" id="COZ17460.1"/>
    </source>
</evidence>
<dbReference type="AlphaFoldDB" id="A0A0T9YJK6"/>
<evidence type="ECO:0000313" key="23">
    <source>
        <dbReference type="Proteomes" id="UP000049023"/>
    </source>
</evidence>
<reference evidence="13 14" key="1">
    <citation type="submission" date="2015-03" db="EMBL/GenBank/DDBJ databases">
        <authorList>
            <consortium name="Pathogen Informatics"/>
        </authorList>
    </citation>
    <scope>NUCLEOTIDE SEQUENCE [LARGE SCALE GENOMIC DNA]</scope>
    <source>
        <strain evidence="6 22">Bir 172</strain>
        <strain evidence="4 24">Bir 185</strain>
        <strain evidence="5 23">Bir 187</strain>
        <strain evidence="3 18">C09601061</strain>
        <strain evidence="7 15">D00501624</strain>
        <strain evidence="8 17">G09801536</strain>
        <strain evidence="1 20">G09901357</strain>
        <strain evidence="2 19">H09601792</strain>
        <strain evidence="13">K00500041</strain>
        <strain evidence="10 16">M09401471</strain>
        <strain evidence="14">N09902308</strain>
        <strain evidence="11 21">P00601463</strain>
    </source>
</reference>
<evidence type="ECO:0000313" key="17">
    <source>
        <dbReference type="Proteomes" id="UP000045842"/>
    </source>
</evidence>
<evidence type="ECO:0000313" key="1">
    <source>
        <dbReference type="EMBL" id="CFE45626.1"/>
    </source>
</evidence>
<dbReference type="EMBL" id="CQQC01000837">
    <property type="protein sequence ID" value="CNV44538.1"/>
    <property type="molecule type" value="Genomic_DNA"/>
</dbReference>
<evidence type="ECO:0000313" key="22">
    <source>
        <dbReference type="Proteomes" id="UP000048948"/>
    </source>
</evidence>
<dbReference type="Proteomes" id="UP000050164">
    <property type="component" value="Unassembled WGS sequence"/>
</dbReference>
<evidence type="ECO:0000313" key="6">
    <source>
        <dbReference type="EMBL" id="CKT08945.1"/>
    </source>
</evidence>
<dbReference type="EMBL" id="CFOE01000769">
    <property type="protein sequence ID" value="CFE45626.1"/>
    <property type="molecule type" value="Genomic_DNA"/>
</dbReference>
<dbReference type="EMBL" id="CSAJ01000739">
    <property type="protein sequence ID" value="COX14560.1"/>
    <property type="molecule type" value="Genomic_DNA"/>
</dbReference>
<dbReference type="EMBL" id="CSAE01000684">
    <property type="protein sequence ID" value="COW76250.1"/>
    <property type="molecule type" value="Genomic_DNA"/>
</dbReference>
<accession>A0A0T9YJK6</accession>
<dbReference type="Proteomes" id="UP000048289">
    <property type="component" value="Unassembled WGS sequence"/>
</dbReference>
<dbReference type="Proteomes" id="UP000048948">
    <property type="component" value="Unassembled WGS sequence"/>
</dbReference>
<dbReference type="Proteomes" id="UP000045842">
    <property type="component" value="Unassembled WGS sequence"/>
</dbReference>
<evidence type="ECO:0000313" key="20">
    <source>
        <dbReference type="Proteomes" id="UP000048289"/>
    </source>
</evidence>
<dbReference type="EMBL" id="CHKL01001079">
    <property type="protein sequence ID" value="COX65813.1"/>
    <property type="molecule type" value="Genomic_DNA"/>
</dbReference>
<dbReference type="EMBL" id="CSBK01001813">
    <property type="protein sequence ID" value="COZ17460.1"/>
    <property type="molecule type" value="Genomic_DNA"/>
</dbReference>
<evidence type="ECO:0000313" key="4">
    <source>
        <dbReference type="EMBL" id="CKR16671.1"/>
    </source>
</evidence>
<evidence type="ECO:0000313" key="5">
    <source>
        <dbReference type="EMBL" id="CKS59103.1"/>
    </source>
</evidence>
<name>A0A0T9YJK6_MYCTX</name>
<dbReference type="Proteomes" id="UP000046680">
    <property type="component" value="Unassembled WGS sequence"/>
</dbReference>
<dbReference type="EMBL" id="CNGE01000620">
    <property type="protein sequence ID" value="CKT08945.1"/>
    <property type="molecule type" value="Genomic_DNA"/>
</dbReference>
<evidence type="ECO:0000313" key="16">
    <source>
        <dbReference type="Proteomes" id="UP000044938"/>
    </source>
</evidence>
<evidence type="ECO:0000313" key="19">
    <source>
        <dbReference type="Proteomes" id="UP000046947"/>
    </source>
</evidence>
<evidence type="ECO:0000313" key="7">
    <source>
        <dbReference type="EMBL" id="CNV44538.1"/>
    </source>
</evidence>
<evidence type="ECO:0000313" key="9">
    <source>
        <dbReference type="EMBL" id="COW76250.1"/>
    </source>
</evidence>
<dbReference type="Proteomes" id="UP000038802">
    <property type="component" value="Unassembled WGS sequence"/>
</dbReference>
<evidence type="ECO:0000313" key="8">
    <source>
        <dbReference type="EMBL" id="COV37846.1"/>
    </source>
</evidence>
<dbReference type="Proteomes" id="UP000039217">
    <property type="component" value="Unassembled WGS sequence"/>
</dbReference>
<dbReference type="Proteomes" id="UP000048600">
    <property type="component" value="Unassembled WGS sequence"/>
</dbReference>
<evidence type="ECO:0000313" key="13">
    <source>
        <dbReference type="Proteomes" id="UP000038802"/>
    </source>
</evidence>
<evidence type="ECO:0000313" key="14">
    <source>
        <dbReference type="Proteomes" id="UP000039021"/>
    </source>
</evidence>
<dbReference type="EMBL" id="CGCX01000461">
    <property type="protein sequence ID" value="CFR76537.1"/>
    <property type="molecule type" value="Genomic_DNA"/>
</dbReference>
<dbReference type="EMBL" id="CFOH01000727">
    <property type="protein sequence ID" value="CFE67388.1"/>
    <property type="molecule type" value="Genomic_DNA"/>
</dbReference>